<sequence>MFSARKKRLDRESTYLHLFKLKEGSFGWSVNIKGMFSLIFCMYVITFSQQLPFRLAENKSRQPPKHRYPYYLIRRLQKVFTSHSDLYRWHEIRYRNLFYRDKIYFEH</sequence>
<evidence type="ECO:0000256" key="1">
    <source>
        <dbReference type="SAM" id="Phobius"/>
    </source>
</evidence>
<reference evidence="3" key="1">
    <citation type="submission" date="2018-05" db="EMBL/GenBank/DDBJ databases">
        <title>Pedobacter paludis sp. nov., isolated from wetland soil.</title>
        <authorList>
            <person name="Zhang Y."/>
        </authorList>
    </citation>
    <scope>NUCLEOTIDE SEQUENCE [LARGE SCALE GENOMIC DNA]</scope>
    <source>
        <strain evidence="3">R-8</strain>
    </source>
</reference>
<dbReference type="EMBL" id="QGNY01000001">
    <property type="protein sequence ID" value="PWS33128.1"/>
    <property type="molecule type" value="Genomic_DNA"/>
</dbReference>
<evidence type="ECO:0000313" key="3">
    <source>
        <dbReference type="Proteomes" id="UP000245391"/>
    </source>
</evidence>
<feature type="transmembrane region" description="Helical" evidence="1">
    <location>
        <begin position="26"/>
        <end position="45"/>
    </location>
</feature>
<accession>A0A317F6H6</accession>
<keyword evidence="1" id="KW-1133">Transmembrane helix</keyword>
<gene>
    <name evidence="2" type="ORF">DF947_00360</name>
</gene>
<evidence type="ECO:0000313" key="2">
    <source>
        <dbReference type="EMBL" id="PWS33128.1"/>
    </source>
</evidence>
<name>A0A317F6H6_9SPHI</name>
<keyword evidence="1" id="KW-0812">Transmembrane</keyword>
<keyword evidence="1" id="KW-0472">Membrane</keyword>
<organism evidence="2 3">
    <name type="scientific">Pedobacter paludis</name>
    <dbReference type="NCBI Taxonomy" id="2203212"/>
    <lineage>
        <taxon>Bacteria</taxon>
        <taxon>Pseudomonadati</taxon>
        <taxon>Bacteroidota</taxon>
        <taxon>Sphingobacteriia</taxon>
        <taxon>Sphingobacteriales</taxon>
        <taxon>Sphingobacteriaceae</taxon>
        <taxon>Pedobacter</taxon>
    </lineage>
</organism>
<proteinExistence type="predicted"/>
<protein>
    <submittedName>
        <fullName evidence="2">Uncharacterized protein</fullName>
    </submittedName>
</protein>
<comment type="caution">
    <text evidence="2">The sequence shown here is derived from an EMBL/GenBank/DDBJ whole genome shotgun (WGS) entry which is preliminary data.</text>
</comment>
<dbReference type="Proteomes" id="UP000245391">
    <property type="component" value="Unassembled WGS sequence"/>
</dbReference>
<keyword evidence="3" id="KW-1185">Reference proteome</keyword>
<dbReference type="AlphaFoldDB" id="A0A317F6H6"/>